<accession>C7MAE2</accession>
<dbReference type="Gene3D" id="3.90.76.10">
    <property type="entry name" value="Dipeptide-binding Protein, Domain 1"/>
    <property type="match status" value="1"/>
</dbReference>
<dbReference type="PROSITE" id="PS51257">
    <property type="entry name" value="PROKAR_LIPOPROTEIN"/>
    <property type="match status" value="1"/>
</dbReference>
<keyword evidence="4" id="KW-1185">Reference proteome</keyword>
<dbReference type="GO" id="GO:1904680">
    <property type="term" value="F:peptide transmembrane transporter activity"/>
    <property type="evidence" value="ECO:0007669"/>
    <property type="project" value="TreeGrafter"/>
</dbReference>
<dbReference type="PROSITE" id="PS51318">
    <property type="entry name" value="TAT"/>
    <property type="match status" value="1"/>
</dbReference>
<sequence length="579" mass="63433">MTLSTNRRRFLQGTALLGGAGALAACGQKSSEEQADEAAEENKKKADEASELPSTAWTRAEYDDVEEGGTLRLAVSQLPNNWNGSHADGALVDRSTIVDSMSASGIRFTEEGEWELDPDYVVSAEVTSEDPQIVTVKYNPDAVWETGDPITIEDLIAYSKALKGDDDAFQVASTVGWEQVKEVRQTDDEFTGEIEFDSPYADWITLIYPEFPHGISDDPEEFNKGYVDENTPSNGPFRVESIDNSAGVVTLTQNDKWWGRAPKLEKIIFSVVSQQQLPSAFANGELDALDGIADGDTYSQAAARDDVEIQKSNGVTWNWLGINLEGGKGILADEKVREAIARGTNREAVGEAVVGPLDSPVILKDHFVFMPGQEGYEDSYEAAFGDPLTFDPERAEQILDDAGWELGDGGVRTKDGDKLALSFLIPADVKSNSDRARQIQSDLNEIGFEVELQTVPADAYFDEYIHVGNFDLITPGWQGTNFPETSSSNIYYPHSSAQNYTGINLDDEVADDVNTMKSETDEAVRLEATNRFSKAVAETFSTIPLYATPKIFAVKEGIVNYGASLFESIDWTQVGYAKE</sequence>
<dbReference type="InterPro" id="IPR019546">
    <property type="entry name" value="TAT_signal_bac_arc"/>
</dbReference>
<dbReference type="PATRIC" id="fig|446465.5.peg.839"/>
<dbReference type="Pfam" id="PF00496">
    <property type="entry name" value="SBP_bac_5"/>
    <property type="match status" value="1"/>
</dbReference>
<dbReference type="STRING" id="446465.Bfae_08460"/>
<gene>
    <name evidence="3" type="ordered locus">Bfae_08460</name>
</gene>
<proteinExistence type="predicted"/>
<dbReference type="AlphaFoldDB" id="C7MAE2"/>
<dbReference type="NCBIfam" id="TIGR01409">
    <property type="entry name" value="TAT_signal_seq"/>
    <property type="match status" value="1"/>
</dbReference>
<dbReference type="InterPro" id="IPR000914">
    <property type="entry name" value="SBP_5_dom"/>
</dbReference>
<dbReference type="GO" id="GO:0015833">
    <property type="term" value="P:peptide transport"/>
    <property type="evidence" value="ECO:0007669"/>
    <property type="project" value="TreeGrafter"/>
</dbReference>
<dbReference type="EMBL" id="CP001643">
    <property type="protein sequence ID" value="ACU84700.1"/>
    <property type="molecule type" value="Genomic_DNA"/>
</dbReference>
<dbReference type="PANTHER" id="PTHR30290:SF65">
    <property type="entry name" value="MONOACYL PHOSPHATIDYLINOSITOL TETRAMANNOSIDE-BINDING PROTEIN LPQW-RELATED"/>
    <property type="match status" value="1"/>
</dbReference>
<dbReference type="Proteomes" id="UP000001919">
    <property type="component" value="Chromosome"/>
</dbReference>
<evidence type="ECO:0000256" key="1">
    <source>
        <dbReference type="SAM" id="MobiDB-lite"/>
    </source>
</evidence>
<dbReference type="eggNOG" id="COG0747">
    <property type="taxonomic scope" value="Bacteria"/>
</dbReference>
<dbReference type="InterPro" id="IPR006311">
    <property type="entry name" value="TAT_signal"/>
</dbReference>
<dbReference type="Gene3D" id="3.10.105.10">
    <property type="entry name" value="Dipeptide-binding Protein, Domain 3"/>
    <property type="match status" value="1"/>
</dbReference>
<feature type="domain" description="Solute-binding protein family 5" evidence="2">
    <location>
        <begin position="118"/>
        <end position="494"/>
    </location>
</feature>
<dbReference type="KEGG" id="bfa:Bfae_08460"/>
<dbReference type="InterPro" id="IPR039424">
    <property type="entry name" value="SBP_5"/>
</dbReference>
<reference evidence="3 4" key="1">
    <citation type="journal article" date="2009" name="Stand. Genomic Sci.">
        <title>Complete genome sequence of Brachybacterium faecium type strain (Schefferle 6-10).</title>
        <authorList>
            <person name="Lapidus A."/>
            <person name="Pukall R."/>
            <person name="Labuttii K."/>
            <person name="Copeland A."/>
            <person name="Del Rio T.G."/>
            <person name="Nolan M."/>
            <person name="Chen F."/>
            <person name="Lucas S."/>
            <person name="Tice H."/>
            <person name="Cheng J.F."/>
            <person name="Bruce D."/>
            <person name="Goodwin L."/>
            <person name="Pitluck S."/>
            <person name="Rohde M."/>
            <person name="Goker M."/>
            <person name="Pati A."/>
            <person name="Ivanova N."/>
            <person name="Mavrommatis K."/>
            <person name="Chen A."/>
            <person name="Palaniappan K."/>
            <person name="D'haeseleer P."/>
            <person name="Chain P."/>
            <person name="Bristow J."/>
            <person name="Eisen J.A."/>
            <person name="Markowitz V."/>
            <person name="Hugenholtz P."/>
            <person name="Kyrpides N.C."/>
            <person name="Klenk H.P."/>
        </authorList>
    </citation>
    <scope>NUCLEOTIDE SEQUENCE [LARGE SCALE GENOMIC DNA]</scope>
    <source>
        <strain evidence="4">ATCC 43885 / DSM 4810 / JCM 11609 / LMG 19847 / NBRC 14762 / NCIMB 9860 / 6-10</strain>
    </source>
</reference>
<evidence type="ECO:0000313" key="3">
    <source>
        <dbReference type="EMBL" id="ACU84700.1"/>
    </source>
</evidence>
<dbReference type="PANTHER" id="PTHR30290">
    <property type="entry name" value="PERIPLASMIC BINDING COMPONENT OF ABC TRANSPORTER"/>
    <property type="match status" value="1"/>
</dbReference>
<dbReference type="Gene3D" id="3.40.190.10">
    <property type="entry name" value="Periplasmic binding protein-like II"/>
    <property type="match status" value="1"/>
</dbReference>
<evidence type="ECO:0000313" key="4">
    <source>
        <dbReference type="Proteomes" id="UP000001919"/>
    </source>
</evidence>
<feature type="region of interest" description="Disordered" evidence="1">
    <location>
        <begin position="27"/>
        <end position="55"/>
    </location>
</feature>
<organism evidence="3 4">
    <name type="scientific">Brachybacterium faecium (strain ATCC 43885 / DSM 4810 / JCM 11609 / LMG 19847 / NBRC 14762 / NCIMB 9860 / 6-10)</name>
    <dbReference type="NCBI Taxonomy" id="446465"/>
    <lineage>
        <taxon>Bacteria</taxon>
        <taxon>Bacillati</taxon>
        <taxon>Actinomycetota</taxon>
        <taxon>Actinomycetes</taxon>
        <taxon>Micrococcales</taxon>
        <taxon>Dermabacteraceae</taxon>
        <taxon>Brachybacterium</taxon>
    </lineage>
</organism>
<dbReference type="CDD" id="cd08501">
    <property type="entry name" value="PBP2_Lpqw"/>
    <property type="match status" value="1"/>
</dbReference>
<name>C7MAE2_BRAFD</name>
<evidence type="ECO:0000259" key="2">
    <source>
        <dbReference type="Pfam" id="PF00496"/>
    </source>
</evidence>
<protein>
    <submittedName>
        <fullName evidence="3">ABC-type dipeptide transport system, periplasmic component</fullName>
    </submittedName>
</protein>
<dbReference type="HOGENOM" id="CLU_017028_11_1_11"/>
<dbReference type="OrthoDB" id="7888869at2"/>
<dbReference type="SUPFAM" id="SSF53850">
    <property type="entry name" value="Periplasmic binding protein-like II"/>
    <property type="match status" value="1"/>
</dbReference>